<evidence type="ECO:0000256" key="1">
    <source>
        <dbReference type="SAM" id="MobiDB-lite"/>
    </source>
</evidence>
<keyword evidence="4" id="KW-1185">Reference proteome</keyword>
<reference evidence="3" key="1">
    <citation type="submission" date="2021-01" db="EMBL/GenBank/DDBJ databases">
        <title>Modified the classification status of verrucomicrobia.</title>
        <authorList>
            <person name="Feng X."/>
        </authorList>
    </citation>
    <scope>NUCLEOTIDE SEQUENCE</scope>
    <source>
        <strain evidence="3">KCTC 22041</strain>
    </source>
</reference>
<accession>A0A934S5J6</accession>
<evidence type="ECO:0000256" key="2">
    <source>
        <dbReference type="SAM" id="Phobius"/>
    </source>
</evidence>
<sequence length="343" mass="38902">MLKIPTDGDVLPPLTLAAITEKATETSAAHLERRRKRGRGKKDVDETPDWEKQPMMRSSKTSADSLKKYALAVGGVFAAAVVIIFGMVLFRDKRPVVVASPVVAEISKQADSPEEGGLEKVVLPKVMQQSQVSFLEEAEPIIRKFLSAKTVDEMLPFVRNPEVTEPRMRKFYQGGKIDAPGMALIKPIGDVSYRGKFASVMVRTRDQELRQLAFTRTDQGGLEIDWESYVGWSAMTWDEFLKTKPTEPQIFRVLVKQVEYYNFDFSDDLKWQSYSISSSDREHFVYGYTRKQTPLNSMMMPDNKKSTVAMMLALRFDPTNSSDNQVIVDRYITDGWVEGIDDE</sequence>
<feature type="region of interest" description="Disordered" evidence="1">
    <location>
        <begin position="25"/>
        <end position="59"/>
    </location>
</feature>
<keyword evidence="2" id="KW-1133">Transmembrane helix</keyword>
<name>A0A934S5J6_9BACT</name>
<dbReference type="EMBL" id="JAENIJ010000016">
    <property type="protein sequence ID" value="MBK1882986.1"/>
    <property type="molecule type" value="Genomic_DNA"/>
</dbReference>
<evidence type="ECO:0000313" key="4">
    <source>
        <dbReference type="Proteomes" id="UP000603141"/>
    </source>
</evidence>
<keyword evidence="2" id="KW-0812">Transmembrane</keyword>
<proteinExistence type="predicted"/>
<dbReference type="Proteomes" id="UP000603141">
    <property type="component" value="Unassembled WGS sequence"/>
</dbReference>
<evidence type="ECO:0000313" key="3">
    <source>
        <dbReference type="EMBL" id="MBK1882986.1"/>
    </source>
</evidence>
<keyword evidence="2" id="KW-0472">Membrane</keyword>
<gene>
    <name evidence="3" type="ORF">JIN85_11205</name>
</gene>
<comment type="caution">
    <text evidence="3">The sequence shown here is derived from an EMBL/GenBank/DDBJ whole genome shotgun (WGS) entry which is preliminary data.</text>
</comment>
<dbReference type="RefSeq" id="WP_200270662.1">
    <property type="nucleotide sequence ID" value="NZ_JAENIJ010000016.1"/>
</dbReference>
<feature type="compositionally biased region" description="Basic and acidic residues" evidence="1">
    <location>
        <begin position="41"/>
        <end position="54"/>
    </location>
</feature>
<organism evidence="3 4">
    <name type="scientific">Luteolibacter pohnpeiensis</name>
    <dbReference type="NCBI Taxonomy" id="454153"/>
    <lineage>
        <taxon>Bacteria</taxon>
        <taxon>Pseudomonadati</taxon>
        <taxon>Verrucomicrobiota</taxon>
        <taxon>Verrucomicrobiia</taxon>
        <taxon>Verrucomicrobiales</taxon>
        <taxon>Verrucomicrobiaceae</taxon>
        <taxon>Luteolibacter</taxon>
    </lineage>
</organism>
<dbReference type="AlphaFoldDB" id="A0A934S5J6"/>
<protein>
    <submittedName>
        <fullName evidence="3">Uncharacterized protein</fullName>
    </submittedName>
</protein>
<feature type="transmembrane region" description="Helical" evidence="2">
    <location>
        <begin position="69"/>
        <end position="90"/>
    </location>
</feature>